<dbReference type="InterPro" id="IPR013785">
    <property type="entry name" value="Aldolase_TIM"/>
</dbReference>
<dbReference type="AlphaFoldDB" id="A0AAW4X1K1"/>
<dbReference type="SUPFAM" id="SSF110391">
    <property type="entry name" value="GlpP-like"/>
    <property type="match status" value="1"/>
</dbReference>
<keyword evidence="2" id="KW-1185">Reference proteome</keyword>
<dbReference type="EMBL" id="JAJFAT010000015">
    <property type="protein sequence ID" value="MCC3145717.1"/>
    <property type="molecule type" value="Genomic_DNA"/>
</dbReference>
<organism evidence="1 2">
    <name type="scientific">Halanaerobium polyolivorans</name>
    <dbReference type="NCBI Taxonomy" id="2886943"/>
    <lineage>
        <taxon>Bacteria</taxon>
        <taxon>Bacillati</taxon>
        <taxon>Bacillota</taxon>
        <taxon>Clostridia</taxon>
        <taxon>Halanaerobiales</taxon>
        <taxon>Halanaerobiaceae</taxon>
        <taxon>Halanaerobium</taxon>
    </lineage>
</organism>
<proteinExistence type="predicted"/>
<dbReference type="PANTHER" id="PTHR35787">
    <property type="entry name" value="GLYCEROL UPTAKE OPERON ANTITERMINATOR REGULATORY PROTEIN"/>
    <property type="match status" value="1"/>
</dbReference>
<dbReference type="GO" id="GO:0006071">
    <property type="term" value="P:glycerol metabolic process"/>
    <property type="evidence" value="ECO:0007669"/>
    <property type="project" value="InterPro"/>
</dbReference>
<dbReference type="InterPro" id="IPR006699">
    <property type="entry name" value="GlpP"/>
</dbReference>
<dbReference type="Proteomes" id="UP001199296">
    <property type="component" value="Unassembled WGS sequence"/>
</dbReference>
<dbReference type="GO" id="GO:0006355">
    <property type="term" value="P:regulation of DNA-templated transcription"/>
    <property type="evidence" value="ECO:0007669"/>
    <property type="project" value="InterPro"/>
</dbReference>
<sequence>MKNINKSKLLISELFKQKLIIPSLRKLRDLDTALESSAPALYLSNVHIGNLKSITERCHQKNKLVFVHTKLIGGFKADQTGIKLLKNSYKVDGLFSTNPQTISSAQKEGLFAIQRLFFMDSISTDYALDNLKNSNPDACELLPSPIALKVKDKIKKVAPDIPLLAAGYIDNQALVEEIFKSGLDGLTTSTKELWP</sequence>
<accession>A0AAW4X1K1</accession>
<reference evidence="1 2" key="1">
    <citation type="submission" date="2021-10" db="EMBL/GenBank/DDBJ databases">
        <authorList>
            <person name="Grouzdev D.S."/>
            <person name="Pantiukh K.S."/>
            <person name="Krutkina M.S."/>
        </authorList>
    </citation>
    <scope>NUCLEOTIDE SEQUENCE [LARGE SCALE GENOMIC DNA]</scope>
    <source>
        <strain evidence="1 2">Z-7514</strain>
    </source>
</reference>
<dbReference type="Pfam" id="PF04309">
    <property type="entry name" value="G3P_antiterm"/>
    <property type="match status" value="1"/>
</dbReference>
<dbReference type="PANTHER" id="PTHR35787:SF1">
    <property type="entry name" value="GLYCEROL UPTAKE OPERON ANTITERMINATOR REGULATORY PROTEIN"/>
    <property type="match status" value="1"/>
</dbReference>
<protein>
    <submittedName>
        <fullName evidence="1">Glycerol-3-phosphate responsive antiterminator</fullName>
    </submittedName>
</protein>
<gene>
    <name evidence="1" type="ORF">LJ207_10315</name>
</gene>
<dbReference type="RefSeq" id="WP_229346418.1">
    <property type="nucleotide sequence ID" value="NZ_JAJFAT010000015.1"/>
</dbReference>
<dbReference type="Gene3D" id="3.20.20.70">
    <property type="entry name" value="Aldolase class I"/>
    <property type="match status" value="1"/>
</dbReference>
<name>A0AAW4X1K1_9FIRM</name>
<dbReference type="PIRSF" id="PIRSF016897">
    <property type="entry name" value="GlpP"/>
    <property type="match status" value="1"/>
</dbReference>
<comment type="caution">
    <text evidence="1">The sequence shown here is derived from an EMBL/GenBank/DDBJ whole genome shotgun (WGS) entry which is preliminary data.</text>
</comment>
<evidence type="ECO:0000313" key="1">
    <source>
        <dbReference type="EMBL" id="MCC3145717.1"/>
    </source>
</evidence>
<evidence type="ECO:0000313" key="2">
    <source>
        <dbReference type="Proteomes" id="UP001199296"/>
    </source>
</evidence>